<dbReference type="PANTHER" id="PTHR16305:SF35">
    <property type="entry name" value="TRANSCRIPTIONAL ACTIVATOR DOMAIN"/>
    <property type="match status" value="1"/>
</dbReference>
<protein>
    <submittedName>
        <fullName evidence="5">AAA family ATPase</fullName>
    </submittedName>
</protein>
<dbReference type="InterPro" id="IPR041664">
    <property type="entry name" value="AAA_16"/>
</dbReference>
<sequence>MGSISGGNPPFGHGSSINDPAGSLIGRERDLARIGTFVDQAAVQGGAFIMLGEAGVGKSVLLEAAAARALAAGHRMLRASGSQFEAELSFAGLHQVLQPLFTDLPNLSAPHERALSVTLGLGEGAPPGQLLVANAALALLRQAAVPRPLLVIIDDIAWLDRASAIVLGFVARRLTGSRVGLLAASRTGEESFFEYGGLPGYELQPLDERDAAALLKAHFPALAPRAHQRLLADAQGNPLALLELPVALGDFQRVSGNVLPPVLPLSGRLQAVFAARIKDLPAATYDLLLLAVLDGTGDLNVLHAGDALGPAERARLVRVEQGRQETGLPPSADRLGGGGAIHG</sequence>
<dbReference type="PANTHER" id="PTHR16305">
    <property type="entry name" value="TESTICULAR SOLUBLE ADENYLYL CYCLASE"/>
    <property type="match status" value="1"/>
</dbReference>
<dbReference type="Pfam" id="PF13191">
    <property type="entry name" value="AAA_16"/>
    <property type="match status" value="1"/>
</dbReference>
<dbReference type="EMBL" id="JBICRM010000054">
    <property type="protein sequence ID" value="MFG1710660.1"/>
    <property type="molecule type" value="Genomic_DNA"/>
</dbReference>
<dbReference type="SMART" id="SM00382">
    <property type="entry name" value="AAA"/>
    <property type="match status" value="1"/>
</dbReference>
<evidence type="ECO:0000256" key="3">
    <source>
        <dbReference type="SAM" id="MobiDB-lite"/>
    </source>
</evidence>
<gene>
    <name evidence="5" type="ORF">ACFLIM_46595</name>
</gene>
<keyword evidence="1" id="KW-0547">Nucleotide-binding</keyword>
<proteinExistence type="predicted"/>
<reference evidence="5 6" key="1">
    <citation type="submission" date="2024-10" db="EMBL/GenBank/DDBJ databases">
        <authorList>
            <person name="Topkara A.R."/>
            <person name="Saygin H."/>
        </authorList>
    </citation>
    <scope>NUCLEOTIDE SEQUENCE [LARGE SCALE GENOMIC DNA]</scope>
    <source>
        <strain evidence="5 6">M3C6</strain>
    </source>
</reference>
<feature type="region of interest" description="Disordered" evidence="3">
    <location>
        <begin position="320"/>
        <end position="343"/>
    </location>
</feature>
<dbReference type="InterPro" id="IPR003593">
    <property type="entry name" value="AAA+_ATPase"/>
</dbReference>
<evidence type="ECO:0000256" key="2">
    <source>
        <dbReference type="ARBA" id="ARBA00022840"/>
    </source>
</evidence>
<evidence type="ECO:0000256" key="1">
    <source>
        <dbReference type="ARBA" id="ARBA00022741"/>
    </source>
</evidence>
<accession>A0ABW7ATA2</accession>
<dbReference type="RefSeq" id="WP_393176651.1">
    <property type="nucleotide sequence ID" value="NZ_JBICRM010000054.1"/>
</dbReference>
<keyword evidence="2" id="KW-0067">ATP-binding</keyword>
<evidence type="ECO:0000313" key="5">
    <source>
        <dbReference type="EMBL" id="MFG1710660.1"/>
    </source>
</evidence>
<dbReference type="SUPFAM" id="SSF52540">
    <property type="entry name" value="P-loop containing nucleoside triphosphate hydrolases"/>
    <property type="match status" value="1"/>
</dbReference>
<dbReference type="InterPro" id="IPR027417">
    <property type="entry name" value="P-loop_NTPase"/>
</dbReference>
<feature type="domain" description="AAA+ ATPase" evidence="4">
    <location>
        <begin position="44"/>
        <end position="225"/>
    </location>
</feature>
<organism evidence="5 6">
    <name type="scientific">Nonomuraea marmarensis</name>
    <dbReference type="NCBI Taxonomy" id="3351344"/>
    <lineage>
        <taxon>Bacteria</taxon>
        <taxon>Bacillati</taxon>
        <taxon>Actinomycetota</taxon>
        <taxon>Actinomycetes</taxon>
        <taxon>Streptosporangiales</taxon>
        <taxon>Streptosporangiaceae</taxon>
        <taxon>Nonomuraea</taxon>
    </lineage>
</organism>
<keyword evidence="6" id="KW-1185">Reference proteome</keyword>
<dbReference type="Proteomes" id="UP001603978">
    <property type="component" value="Unassembled WGS sequence"/>
</dbReference>
<evidence type="ECO:0000259" key="4">
    <source>
        <dbReference type="SMART" id="SM00382"/>
    </source>
</evidence>
<evidence type="ECO:0000313" key="6">
    <source>
        <dbReference type="Proteomes" id="UP001603978"/>
    </source>
</evidence>
<name>A0ABW7ATA2_9ACTN</name>
<comment type="caution">
    <text evidence="5">The sequence shown here is derived from an EMBL/GenBank/DDBJ whole genome shotgun (WGS) entry which is preliminary data.</text>
</comment>
<dbReference type="Gene3D" id="3.40.50.300">
    <property type="entry name" value="P-loop containing nucleotide triphosphate hydrolases"/>
    <property type="match status" value="1"/>
</dbReference>